<dbReference type="InterPro" id="IPR013136">
    <property type="entry name" value="WSTF_Acf1_Cbp146"/>
</dbReference>
<dbReference type="Pfam" id="PF05066">
    <property type="entry name" value="HARE-HTH"/>
    <property type="match status" value="1"/>
</dbReference>
<dbReference type="Gene3D" id="3.30.40.10">
    <property type="entry name" value="Zinc/RING finger domain, C3HC4 (zinc finger)"/>
    <property type="match status" value="1"/>
</dbReference>
<evidence type="ECO:0000259" key="13">
    <source>
        <dbReference type="PROSITE" id="PS51913"/>
    </source>
</evidence>
<keyword evidence="4" id="KW-0862">Zinc</keyword>
<reference evidence="14 15" key="1">
    <citation type="submission" date="2024-06" db="EMBL/GenBank/DDBJ databases">
        <authorList>
            <person name="Kraege A."/>
            <person name="Thomma B."/>
        </authorList>
    </citation>
    <scope>NUCLEOTIDE SEQUENCE [LARGE SCALE GENOMIC DNA]</scope>
</reference>
<evidence type="ECO:0000256" key="7">
    <source>
        <dbReference type="PROSITE-ProRule" id="PRU00146"/>
    </source>
</evidence>
<evidence type="ECO:0000256" key="6">
    <source>
        <dbReference type="ARBA" id="ARBA00023242"/>
    </source>
</evidence>
<sequence>MWIWHRAWQPAFWPGTAFLEHARRSGAMPLWKGQPYAAAQPALGLQNDVPVLLIRFTGEVFQYYEDYCKKLSLYRKRAWTCRLTGTTGLTYEEALACETRANGEGLEVPEWLEEPLLHMVHHATTTLDGLIEKALSKYGGRYVVGEELAATDEGKERPCVIRTITSAKRSEDEEGPEAERLRLYDIQWLDEPSIAQARIGEEHLIRKHAGLSEDALSSWITKHADDVKDIPCVWRVKAPLAELYGLSTELPDRLVKKLQAPQKQLELAKKPKKALTPNGAKPVRKPKPGASSQDAEDALRLKAEGAAIAAAVFASVSQTEPQQAGAGQEGQGLPGSEPGRPRARARKPKRRPDASPENAEDTLRIKAEAARIAAEVFAVIPQSQDEDGDHEQLPKPKKVKRKREPEAPLDPEEALRLKAEAARIAAEKRRKSVGRRKKVQLSDGETLLVDPDDPAFMPGAQKEQPRPVLVLPPDAENIPGLKPETIEETEKRMEEKTVKWALFQALKEAGSDGLDTSQLVEAVQASGVKTWEDQRIAKSSVASSCTHDPAFVRLQKGRFALRALRPDLEEEAVSVILQRAANRQGGLAAAAATRNATAEGNGQPQLHKNSFKCSKCHRMHHQQNSPLVLCDTCPRSFHVMCLELEFAQLPEEGEWACPKCLEKEAKQARREGRTAGGPLTEKEREERRLRKELEKAEKLLSRHQAREDKENVKQAQQEERDKAREVTRRNASRMAMEDLQVLEDEQINLSRAAERLLSLQEESKMLAEKGPSVKEPAPEGGEELPEAAPQEGLLQERLKEMEEKVAHLNTMIAGPPPLEPLMRDPSAHTCLMNALAVSEFLATFGVLCEANRLSLRDLQQAASSLAHSSALAQLYASLLRCVLLEKVGQEGYMRSRARRWARVVDDATWPEVLRRYLLATRAMLPQPSAQDLASDVSCIDDDAAAVMAASILSERSFLRMGPALHLRLLLVLCNDVASGGALRAEFQARIDEATQLSTQHRQLLIEERKQQAAAQKQAAEAQAAAEARAAAEAAEADARAADADEPAGEAGSSPKAEVKVEAAENGRAEPKQAPAPEPQLQEPTEEEREQREAEFEEQLRMRVVRSDLIGRDRHFRRYWWLQGEDAALWVEEADGSAVAVITEESQLEALMRGLNRRGMRERALLSVLKRRQKLLAESMSGRAPELVPDVLQQTDSVVPDKQATAEAEVEAAAVRSAAAQLKTLLSETQAQQVILATTYDAWEDRLDSLKSPEDLIAALKDLEQELNGLGDGLPRDARDEFLGHLLENGTQHAQPTVATAGAELALQATAGAAQNGQTSEVMQADGGATEGVSALRAAQAHLPNGAGSEAKAGSAAELSSHPNAAAMPEQAPHSQGQDSGRGQSEEPDQDAGQQPWSYSADPSRAQSMEIDGEPDHQAHVPRPGSGRRPKYVTPVDELDNSDVESAQRDSRRIGLWRSGRERGVWLLDIQRAAAARSVCAAAYAASVIRDRMQPLLHRFSKRIERAARAEAAAEAAEAAALEEAAFLAGSSDESSGDEAPLLQRKAEGSAAASKGPSKQAQPKSKSKLKLKLKVGGVAVDNGKQRKEGKGSKKASRGSTPATDAATTSGGEEAEDRWDFECIECGQSGDPLLCCEAKNCRTVMHPECAGLSGIPEGDWYCSKHKNASSGKGGKAARKAPAKPGKAAADKPKGKAPPAKEPAKLPKKQQHKKERQEKEASLARQSSAEGSAPPPKKKRKLVKAGDLHRQLESKASAPAKDKAPEPAKPAAKKQESKPGKPSLGLKVKLKKAKAP</sequence>
<feature type="domain" description="HTH HARE-type" evidence="13">
    <location>
        <begin position="496"/>
        <end position="564"/>
    </location>
</feature>
<dbReference type="InterPro" id="IPR001965">
    <property type="entry name" value="Znf_PHD"/>
</dbReference>
<feature type="domain" description="PHD-type" evidence="10">
    <location>
        <begin position="610"/>
        <end position="663"/>
    </location>
</feature>
<dbReference type="InterPro" id="IPR019786">
    <property type="entry name" value="Zinc_finger_PHD-type_CS"/>
</dbReference>
<feature type="compositionally biased region" description="Basic and acidic residues" evidence="9">
    <location>
        <begin position="1056"/>
        <end position="1070"/>
    </location>
</feature>
<evidence type="ECO:0000256" key="3">
    <source>
        <dbReference type="ARBA" id="ARBA00022771"/>
    </source>
</evidence>
<keyword evidence="15" id="KW-1185">Reference proteome</keyword>
<dbReference type="InterPro" id="IPR053271">
    <property type="entry name" value="DDT_domain"/>
</dbReference>
<keyword evidence="3 7" id="KW-0863">Zinc-finger</keyword>
<feature type="compositionally biased region" description="Basic and acidic residues" evidence="9">
    <location>
        <begin position="1741"/>
        <end position="1750"/>
    </location>
</feature>
<dbReference type="PROSITE" id="PS50016">
    <property type="entry name" value="ZF_PHD_2"/>
    <property type="match status" value="1"/>
</dbReference>
<feature type="region of interest" description="Disordered" evidence="9">
    <location>
        <begin position="1026"/>
        <end position="1095"/>
    </location>
</feature>
<dbReference type="SUPFAM" id="SSF57903">
    <property type="entry name" value="FYVE/PHD zinc finger"/>
    <property type="match status" value="2"/>
</dbReference>
<feature type="region of interest" description="Disordered" evidence="9">
    <location>
        <begin position="379"/>
        <end position="410"/>
    </location>
</feature>
<dbReference type="InterPro" id="IPR011011">
    <property type="entry name" value="Znf_FYVE_PHD"/>
</dbReference>
<dbReference type="PROSITE" id="PS50827">
    <property type="entry name" value="DDT"/>
    <property type="match status" value="1"/>
</dbReference>
<feature type="compositionally biased region" description="Basic and acidic residues" evidence="9">
    <location>
        <begin position="680"/>
        <end position="728"/>
    </location>
</feature>
<gene>
    <name evidence="14" type="primary">g12775</name>
    <name evidence="14" type="ORF">VP750_LOCUS11356</name>
</gene>
<protein>
    <submittedName>
        <fullName evidence="14">G12775 protein</fullName>
    </submittedName>
</protein>
<feature type="region of interest" description="Disordered" evidence="9">
    <location>
        <begin position="1652"/>
        <end position="1793"/>
    </location>
</feature>
<evidence type="ECO:0000313" key="14">
    <source>
        <dbReference type="EMBL" id="CAL5229450.1"/>
    </source>
</evidence>
<evidence type="ECO:0000256" key="5">
    <source>
        <dbReference type="ARBA" id="ARBA00023163"/>
    </source>
</evidence>
<dbReference type="Pfam" id="PF00628">
    <property type="entry name" value="PHD"/>
    <property type="match status" value="1"/>
</dbReference>
<name>A0ABP1GDT5_9CHLO</name>
<feature type="region of interest" description="Disordered" evidence="9">
    <location>
        <begin position="1529"/>
        <end position="1612"/>
    </location>
</feature>
<evidence type="ECO:0000259" key="12">
    <source>
        <dbReference type="PROSITE" id="PS51136"/>
    </source>
</evidence>
<feature type="region of interest" description="Disordered" evidence="9">
    <location>
        <begin position="265"/>
        <end position="297"/>
    </location>
</feature>
<keyword evidence="2" id="KW-0479">Metal-binding</keyword>
<dbReference type="PANTHER" id="PTHR15546">
    <property type="entry name" value="BROMODOMAIN ADJACENT TO ZINC FINGER DOMAIN, 2A"/>
    <property type="match status" value="1"/>
</dbReference>
<feature type="domain" description="DDT" evidence="11">
    <location>
        <begin position="828"/>
        <end position="888"/>
    </location>
</feature>
<dbReference type="EMBL" id="CAXHTA020000020">
    <property type="protein sequence ID" value="CAL5229450.1"/>
    <property type="molecule type" value="Genomic_DNA"/>
</dbReference>
<dbReference type="PROSITE" id="PS01359">
    <property type="entry name" value="ZF_PHD_1"/>
    <property type="match status" value="1"/>
</dbReference>
<proteinExistence type="predicted"/>
<dbReference type="PANTHER" id="PTHR15546:SF2">
    <property type="entry name" value="DDT DOMAIN-CONTAINING PROTEIN DDB_G0282237"/>
    <property type="match status" value="1"/>
</dbReference>
<feature type="compositionally biased region" description="Polar residues" evidence="9">
    <location>
        <begin position="1372"/>
        <end position="1382"/>
    </location>
</feature>
<feature type="compositionally biased region" description="Polar residues" evidence="9">
    <location>
        <begin position="1596"/>
        <end position="1609"/>
    </location>
</feature>
<dbReference type="SMART" id="SM00249">
    <property type="entry name" value="PHD"/>
    <property type="match status" value="2"/>
</dbReference>
<evidence type="ECO:0000256" key="2">
    <source>
        <dbReference type="ARBA" id="ARBA00022723"/>
    </source>
</evidence>
<feature type="region of interest" description="Disordered" evidence="9">
    <location>
        <begin position="319"/>
        <end position="361"/>
    </location>
</feature>
<dbReference type="Pfam" id="PF15613">
    <property type="entry name" value="WSD"/>
    <property type="match status" value="1"/>
</dbReference>
<feature type="region of interest" description="Disordered" evidence="9">
    <location>
        <begin position="1343"/>
        <end position="1450"/>
    </location>
</feature>
<dbReference type="InterPro" id="IPR028941">
    <property type="entry name" value="WHIM2_dom"/>
</dbReference>
<comment type="subcellular location">
    <subcellularLocation>
        <location evidence="1 8">Nucleus</location>
    </subcellularLocation>
</comment>
<dbReference type="InterPro" id="IPR018501">
    <property type="entry name" value="DDT_dom"/>
</dbReference>
<evidence type="ECO:0000259" key="10">
    <source>
        <dbReference type="PROSITE" id="PS50016"/>
    </source>
</evidence>
<comment type="caution">
    <text evidence="14">The sequence shown here is derived from an EMBL/GenBank/DDBJ whole genome shotgun (WGS) entry which is preliminary data.</text>
</comment>
<keyword evidence="6 8" id="KW-0539">Nucleus</keyword>
<dbReference type="InterPro" id="IPR019787">
    <property type="entry name" value="Znf_PHD-finger"/>
</dbReference>
<feature type="domain" description="WAC" evidence="12">
    <location>
        <begin position="49"/>
        <end position="155"/>
    </location>
</feature>
<evidence type="ECO:0000256" key="1">
    <source>
        <dbReference type="ARBA" id="ARBA00004123"/>
    </source>
</evidence>
<feature type="compositionally biased region" description="Low complexity" evidence="9">
    <location>
        <begin position="1554"/>
        <end position="1563"/>
    </location>
</feature>
<organism evidence="14 15">
    <name type="scientific">Coccomyxa viridis</name>
    <dbReference type="NCBI Taxonomy" id="1274662"/>
    <lineage>
        <taxon>Eukaryota</taxon>
        <taxon>Viridiplantae</taxon>
        <taxon>Chlorophyta</taxon>
        <taxon>core chlorophytes</taxon>
        <taxon>Trebouxiophyceae</taxon>
        <taxon>Trebouxiophyceae incertae sedis</taxon>
        <taxon>Coccomyxaceae</taxon>
        <taxon>Coccomyxa</taxon>
    </lineage>
</organism>
<evidence type="ECO:0000259" key="11">
    <source>
        <dbReference type="PROSITE" id="PS50827"/>
    </source>
</evidence>
<dbReference type="InterPro" id="IPR007759">
    <property type="entry name" value="Asxl_HARE-HTH"/>
</dbReference>
<feature type="region of interest" description="Disordered" evidence="9">
    <location>
        <begin position="767"/>
        <end position="786"/>
    </location>
</feature>
<feature type="compositionally biased region" description="Low complexity" evidence="9">
    <location>
        <begin position="1071"/>
        <end position="1082"/>
    </location>
</feature>
<dbReference type="Proteomes" id="UP001497392">
    <property type="component" value="Unassembled WGS sequence"/>
</dbReference>
<feature type="compositionally biased region" description="Basic residues" evidence="9">
    <location>
        <begin position="341"/>
        <end position="350"/>
    </location>
</feature>
<dbReference type="InterPro" id="IPR013083">
    <property type="entry name" value="Znf_RING/FYVE/PHD"/>
</dbReference>
<feature type="region of interest" description="Disordered" evidence="9">
    <location>
        <begin position="668"/>
        <end position="732"/>
    </location>
</feature>
<keyword evidence="5" id="KW-0804">Transcription</keyword>
<evidence type="ECO:0000256" key="8">
    <source>
        <dbReference type="PROSITE-ProRule" id="PRU00475"/>
    </source>
</evidence>
<evidence type="ECO:0000313" key="15">
    <source>
        <dbReference type="Proteomes" id="UP001497392"/>
    </source>
</evidence>
<dbReference type="PROSITE" id="PS51913">
    <property type="entry name" value="HTH_HARE"/>
    <property type="match status" value="1"/>
</dbReference>
<dbReference type="PROSITE" id="PS51136">
    <property type="entry name" value="WAC"/>
    <property type="match status" value="1"/>
</dbReference>
<dbReference type="Gene3D" id="2.30.30.1150">
    <property type="match status" value="1"/>
</dbReference>
<accession>A0ABP1GDT5</accession>
<evidence type="ECO:0000256" key="9">
    <source>
        <dbReference type="SAM" id="MobiDB-lite"/>
    </source>
</evidence>
<dbReference type="Pfam" id="PF10537">
    <property type="entry name" value="WAC_Acf1_DNA_bd"/>
    <property type="match status" value="1"/>
</dbReference>
<feature type="compositionally biased region" description="Low complexity" evidence="9">
    <location>
        <begin position="1345"/>
        <end position="1360"/>
    </location>
</feature>
<evidence type="ECO:0000256" key="4">
    <source>
        <dbReference type="ARBA" id="ARBA00022833"/>
    </source>
</evidence>